<evidence type="ECO:0000313" key="2">
    <source>
        <dbReference type="Proteomes" id="UP001336020"/>
    </source>
</evidence>
<dbReference type="Proteomes" id="UP001336020">
    <property type="component" value="Unassembled WGS sequence"/>
</dbReference>
<keyword evidence="2" id="KW-1185">Reference proteome</keyword>
<protein>
    <recommendedName>
        <fullName evidence="3">DUF222 domain-containing protein</fullName>
    </recommendedName>
</protein>
<organism evidence="1 2">
    <name type="scientific">Rhodococcus artemisiae</name>
    <dbReference type="NCBI Taxonomy" id="714159"/>
    <lineage>
        <taxon>Bacteria</taxon>
        <taxon>Bacillati</taxon>
        <taxon>Actinomycetota</taxon>
        <taxon>Actinomycetes</taxon>
        <taxon>Mycobacteriales</taxon>
        <taxon>Nocardiaceae</taxon>
        <taxon>Rhodococcus</taxon>
    </lineage>
</organism>
<sequence length="211" mass="24329">MEEQGNADLKIQTEVARIWGEWVGMDPDLTPEQRQSLIWKEAARLTQMVEEAVGEGGHGGLLDQWRAKNPGLTPDYQTVVSAMRQAWERESSRVLEAELYSQVTDEVYQRVTRAQELVEQESQQLVERARDSRDPDRWKTPWVDPSQLAEKIVDRVWPGQSGRFLVLAWSLIQQRLEDNQRTPDSRHDPLADELGALIEVEMQEHPTTTPF</sequence>
<reference evidence="1 2" key="1">
    <citation type="submission" date="2023-07" db="EMBL/GenBank/DDBJ databases">
        <authorList>
            <person name="Girao M."/>
            <person name="Carvalho M.F."/>
        </authorList>
    </citation>
    <scope>NUCLEOTIDE SEQUENCE [LARGE SCALE GENOMIC DNA]</scope>
    <source>
        <strain evidence="1 2">YIM65754</strain>
    </source>
</reference>
<evidence type="ECO:0000313" key="1">
    <source>
        <dbReference type="EMBL" id="MEE2061807.1"/>
    </source>
</evidence>
<comment type="caution">
    <text evidence="1">The sequence shown here is derived from an EMBL/GenBank/DDBJ whole genome shotgun (WGS) entry which is preliminary data.</text>
</comment>
<evidence type="ECO:0008006" key="3">
    <source>
        <dbReference type="Google" id="ProtNLM"/>
    </source>
</evidence>
<dbReference type="RefSeq" id="WP_330136946.1">
    <property type="nucleotide sequence ID" value="NZ_JAUTXY010000022.1"/>
</dbReference>
<proteinExistence type="predicted"/>
<name>A0ABU7LKQ6_9NOCA</name>
<dbReference type="EMBL" id="JAUTXY010000022">
    <property type="protein sequence ID" value="MEE2061807.1"/>
    <property type="molecule type" value="Genomic_DNA"/>
</dbReference>
<accession>A0ABU7LKQ6</accession>
<gene>
    <name evidence="1" type="ORF">Q7514_30210</name>
</gene>